<comment type="caution">
    <text evidence="1">The sequence shown here is derived from an EMBL/GenBank/DDBJ whole genome shotgun (WGS) entry which is preliminary data.</text>
</comment>
<evidence type="ECO:0000313" key="1">
    <source>
        <dbReference type="EMBL" id="GBN92961.1"/>
    </source>
</evidence>
<reference evidence="1 2" key="1">
    <citation type="journal article" date="2019" name="Sci. Rep.">
        <title>Orb-weaving spider Araneus ventricosus genome elucidates the spidroin gene catalogue.</title>
        <authorList>
            <person name="Kono N."/>
            <person name="Nakamura H."/>
            <person name="Ohtoshi R."/>
            <person name="Moran D.A.P."/>
            <person name="Shinohara A."/>
            <person name="Yoshida Y."/>
            <person name="Fujiwara M."/>
            <person name="Mori M."/>
            <person name="Tomita M."/>
            <person name="Arakawa K."/>
        </authorList>
    </citation>
    <scope>NUCLEOTIDE SEQUENCE [LARGE SCALE GENOMIC DNA]</scope>
</reference>
<protein>
    <submittedName>
        <fullName evidence="1">Uncharacterized protein</fullName>
    </submittedName>
</protein>
<gene>
    <name evidence="1" type="ORF">AVEN_238262-2_1</name>
</gene>
<dbReference type="AlphaFoldDB" id="A0A4Y2SYB1"/>
<accession>A0A4Y2SYB1</accession>
<feature type="non-terminal residue" evidence="1">
    <location>
        <position position="1"/>
    </location>
</feature>
<evidence type="ECO:0000313" key="2">
    <source>
        <dbReference type="Proteomes" id="UP000499080"/>
    </source>
</evidence>
<proteinExistence type="predicted"/>
<sequence>QISGSSTSIAERKSKPLWLSLCRPKGRKWGQNFNIRLLPSEEGPQSVRKSLIKGGSGGSVSIQKHMAITEKRTAAELLKYTKVGVGRMDSVTMGLTVIRFNQQDS</sequence>
<dbReference type="EMBL" id="BGPR01024692">
    <property type="protein sequence ID" value="GBN92961.1"/>
    <property type="molecule type" value="Genomic_DNA"/>
</dbReference>
<organism evidence="1 2">
    <name type="scientific">Araneus ventricosus</name>
    <name type="common">Orbweaver spider</name>
    <name type="synonym">Epeira ventricosa</name>
    <dbReference type="NCBI Taxonomy" id="182803"/>
    <lineage>
        <taxon>Eukaryota</taxon>
        <taxon>Metazoa</taxon>
        <taxon>Ecdysozoa</taxon>
        <taxon>Arthropoda</taxon>
        <taxon>Chelicerata</taxon>
        <taxon>Arachnida</taxon>
        <taxon>Araneae</taxon>
        <taxon>Araneomorphae</taxon>
        <taxon>Entelegynae</taxon>
        <taxon>Araneoidea</taxon>
        <taxon>Araneidae</taxon>
        <taxon>Araneus</taxon>
    </lineage>
</organism>
<name>A0A4Y2SYB1_ARAVE</name>
<dbReference type="Proteomes" id="UP000499080">
    <property type="component" value="Unassembled WGS sequence"/>
</dbReference>
<keyword evidence="2" id="KW-1185">Reference proteome</keyword>